<reference evidence="1" key="1">
    <citation type="submission" date="2020-05" db="EMBL/GenBank/DDBJ databases">
        <authorList>
            <person name="Chiriac C."/>
            <person name="Salcher M."/>
            <person name="Ghai R."/>
            <person name="Kavagutti S V."/>
        </authorList>
    </citation>
    <scope>NUCLEOTIDE SEQUENCE</scope>
</reference>
<sequence length="57" mass="6678">MNQKKPQRLHERLGMSVEEALNRLIAFGQLHHKHKPIDPKHLEAVLNNTSWKEKNSV</sequence>
<gene>
    <name evidence="1" type="ORF">UFOVP1544_51</name>
</gene>
<protein>
    <submittedName>
        <fullName evidence="1">Uncharacterized protein</fullName>
    </submittedName>
</protein>
<proteinExistence type="predicted"/>
<name>A0A6J7XI33_9CAUD</name>
<evidence type="ECO:0000313" key="1">
    <source>
        <dbReference type="EMBL" id="CAB5228915.1"/>
    </source>
</evidence>
<organism evidence="1">
    <name type="scientific">uncultured Caudovirales phage</name>
    <dbReference type="NCBI Taxonomy" id="2100421"/>
    <lineage>
        <taxon>Viruses</taxon>
        <taxon>Duplodnaviria</taxon>
        <taxon>Heunggongvirae</taxon>
        <taxon>Uroviricota</taxon>
        <taxon>Caudoviricetes</taxon>
        <taxon>Peduoviridae</taxon>
        <taxon>Maltschvirus</taxon>
        <taxon>Maltschvirus maltsch</taxon>
    </lineage>
</organism>
<accession>A0A6J7XI33</accession>
<dbReference type="EMBL" id="LR798396">
    <property type="protein sequence ID" value="CAB5228915.1"/>
    <property type="molecule type" value="Genomic_DNA"/>
</dbReference>